<feature type="region of interest" description="Disordered" evidence="1">
    <location>
        <begin position="142"/>
        <end position="169"/>
    </location>
</feature>
<dbReference type="VEuPathDB" id="FungiDB:RhiirFUN_021461"/>
<accession>A0A2N1M6F8</accession>
<evidence type="ECO:0008006" key="4">
    <source>
        <dbReference type="Google" id="ProtNLM"/>
    </source>
</evidence>
<dbReference type="SUPFAM" id="SSF56219">
    <property type="entry name" value="DNase I-like"/>
    <property type="match status" value="1"/>
</dbReference>
<dbReference type="InterPro" id="IPR036691">
    <property type="entry name" value="Endo/exonu/phosph_ase_sf"/>
</dbReference>
<organism evidence="2 3">
    <name type="scientific">Rhizophagus irregularis</name>
    <dbReference type="NCBI Taxonomy" id="588596"/>
    <lineage>
        <taxon>Eukaryota</taxon>
        <taxon>Fungi</taxon>
        <taxon>Fungi incertae sedis</taxon>
        <taxon>Mucoromycota</taxon>
        <taxon>Glomeromycotina</taxon>
        <taxon>Glomeromycetes</taxon>
        <taxon>Glomerales</taxon>
        <taxon>Glomeraceae</taxon>
        <taxon>Rhizophagus</taxon>
    </lineage>
</organism>
<gene>
    <name evidence="2" type="ORF">RhiirC2_798456</name>
</gene>
<comment type="caution">
    <text evidence="2">The sequence shown here is derived from an EMBL/GenBank/DDBJ whole genome shotgun (WGS) entry which is preliminary data.</text>
</comment>
<sequence>IQERYNSRPPNYQGSQYKKYNNPTTAPRSNHYLRDNQSHSKVIPDGNINNWDGPSHNANNIKPTTKGKQMALQTSHNDELLNRIAHLETIIKDLSSQITGLNITQKQYNKQNTTISGVPEYYLSLKIWNKMHFQEEYNDSHSGYESSSTVETHNVFPDTDYSPSRPTGGYPTITSSIGNRFRWTYDAQHKENFTTVMKHDTNTFIPIEDPENDIISPNYLDIVYDYKQLVFAIYNIRGGFQKKKDKIIAMMIEHHIEFLHICETNERDNNFDLSKSKAHIKYVPPDKTGGGSIIILSEQLHNHLESTSIEQQGHYISTTFNFKNKTKFYVHSIYLPKLSAKHSILYYNITKNLFEKLMAQPHKINHVTLLLGDFNINDLHTIKTPEIKRAGILN</sequence>
<feature type="compositionally biased region" description="Polar residues" evidence="1">
    <location>
        <begin position="8"/>
        <end position="27"/>
    </location>
</feature>
<dbReference type="AlphaFoldDB" id="A0A2N1M6F8"/>
<evidence type="ECO:0000313" key="3">
    <source>
        <dbReference type="Proteomes" id="UP000233469"/>
    </source>
</evidence>
<name>A0A2N1M6F8_9GLOM</name>
<dbReference type="VEuPathDB" id="FungiDB:FUN_001256"/>
<dbReference type="VEuPathDB" id="FungiDB:RhiirA1_403342"/>
<feature type="non-terminal residue" evidence="2">
    <location>
        <position position="1"/>
    </location>
</feature>
<reference evidence="2 3" key="1">
    <citation type="submission" date="2016-04" db="EMBL/GenBank/DDBJ databases">
        <title>Genome analyses suggest a sexual origin of heterokaryosis in a supposedly ancient asexual fungus.</title>
        <authorList>
            <person name="Ropars J."/>
            <person name="Sedzielewska K."/>
            <person name="Noel J."/>
            <person name="Charron P."/>
            <person name="Farinelli L."/>
            <person name="Marton T."/>
            <person name="Kruger M."/>
            <person name="Pelin A."/>
            <person name="Brachmann A."/>
            <person name="Corradi N."/>
        </authorList>
    </citation>
    <scope>NUCLEOTIDE SEQUENCE [LARGE SCALE GENOMIC DNA]</scope>
    <source>
        <strain evidence="2 3">C2</strain>
    </source>
</reference>
<proteinExistence type="predicted"/>
<dbReference type="EMBL" id="LLXL01004625">
    <property type="protein sequence ID" value="PKK57215.1"/>
    <property type="molecule type" value="Genomic_DNA"/>
</dbReference>
<dbReference type="Gene3D" id="3.60.10.10">
    <property type="entry name" value="Endonuclease/exonuclease/phosphatase"/>
    <property type="match status" value="1"/>
</dbReference>
<reference evidence="2 3" key="2">
    <citation type="submission" date="2017-10" db="EMBL/GenBank/DDBJ databases">
        <title>Extensive intraspecific genome diversity in a model arbuscular mycorrhizal fungus.</title>
        <authorList>
            <person name="Chen E.C.H."/>
            <person name="Morin E."/>
            <person name="Baudet D."/>
            <person name="Noel J."/>
            <person name="Ndikumana S."/>
            <person name="Charron P."/>
            <person name="St-Onge C."/>
            <person name="Giorgi J."/>
            <person name="Grigoriev I.V."/>
            <person name="Roux C."/>
            <person name="Martin F.M."/>
            <person name="Corradi N."/>
        </authorList>
    </citation>
    <scope>NUCLEOTIDE SEQUENCE [LARGE SCALE GENOMIC DNA]</scope>
    <source>
        <strain evidence="2 3">C2</strain>
    </source>
</reference>
<feature type="region of interest" description="Disordered" evidence="1">
    <location>
        <begin position="1"/>
        <end position="27"/>
    </location>
</feature>
<feature type="compositionally biased region" description="Polar residues" evidence="1">
    <location>
        <begin position="142"/>
        <end position="152"/>
    </location>
</feature>
<protein>
    <recommendedName>
        <fullName evidence="4">DNase I-like protein</fullName>
    </recommendedName>
</protein>
<evidence type="ECO:0000256" key="1">
    <source>
        <dbReference type="SAM" id="MobiDB-lite"/>
    </source>
</evidence>
<evidence type="ECO:0000313" key="2">
    <source>
        <dbReference type="EMBL" id="PKK57215.1"/>
    </source>
</evidence>
<dbReference type="Proteomes" id="UP000233469">
    <property type="component" value="Unassembled WGS sequence"/>
</dbReference>